<dbReference type="GO" id="GO:0016989">
    <property type="term" value="F:sigma factor antagonist activity"/>
    <property type="evidence" value="ECO:0007669"/>
    <property type="project" value="TreeGrafter"/>
</dbReference>
<proteinExistence type="predicted"/>
<dbReference type="Gene3D" id="2.60.120.1440">
    <property type="match status" value="1"/>
</dbReference>
<dbReference type="AlphaFoldDB" id="A0AAU8CPG4"/>
<gene>
    <name evidence="2" type="ORF">ABVK50_26115</name>
</gene>
<evidence type="ECO:0000313" key="2">
    <source>
        <dbReference type="EMBL" id="XCG48654.1"/>
    </source>
</evidence>
<dbReference type="PANTHER" id="PTHR30273">
    <property type="entry name" value="PERIPLASMIC SIGNAL SENSOR AND SIGMA FACTOR ACTIVATOR FECR-RELATED"/>
    <property type="match status" value="1"/>
</dbReference>
<dbReference type="InterPro" id="IPR006860">
    <property type="entry name" value="FecR"/>
</dbReference>
<dbReference type="RefSeq" id="WP_353643815.1">
    <property type="nucleotide sequence ID" value="NZ_CP159253.1"/>
</dbReference>
<dbReference type="InterPro" id="IPR012373">
    <property type="entry name" value="Ferrdict_sens_TM"/>
</dbReference>
<feature type="domain" description="FecR protein" evidence="1">
    <location>
        <begin position="55"/>
        <end position="143"/>
    </location>
</feature>
<protein>
    <submittedName>
        <fullName evidence="2">FecR domain-containing protein</fullName>
    </submittedName>
</protein>
<reference evidence="2" key="1">
    <citation type="submission" date="2024-06" db="EMBL/GenBank/DDBJ databases">
        <title>Mesorhizobium karijinii sp. nov., a symbiont of the iconic Swainsona formosa from arid Australia.</title>
        <authorList>
            <person name="Hill Y.J."/>
            <person name="Watkin E.L.J."/>
            <person name="O'Hara G.W."/>
            <person name="Terpolilli J."/>
            <person name="Tye M.L."/>
            <person name="Kohlmeier M.G."/>
        </authorList>
    </citation>
    <scope>NUCLEOTIDE SEQUENCE</scope>
    <source>
        <strain evidence="2">WSM2240</strain>
    </source>
</reference>
<sequence length="190" mass="20130">MRGKYCNNRREVSAVSASYRAICSASAVFLTVFWANVALPQSANLGCNLEQRAGTSRQVLRCPGGVRITAEDGARYSLADRDRDGNADGVILRRKALLLEVPTGQTSGFVVVTPQAIAAVRGTKWAVDAQSGKTSVFVVDGRVGVQRPSSSASVLLGPGEGVDVERGTTPLTVRRWPAARVSALMARLGE</sequence>
<name>A0AAU8CPG4_9HYPH</name>
<evidence type="ECO:0000259" key="1">
    <source>
        <dbReference type="Pfam" id="PF04773"/>
    </source>
</evidence>
<dbReference type="Pfam" id="PF04773">
    <property type="entry name" value="FecR"/>
    <property type="match status" value="1"/>
</dbReference>
<organism evidence="2">
    <name type="scientific">Mesorhizobium sp. WSM2240</name>
    <dbReference type="NCBI Taxonomy" id="3228851"/>
    <lineage>
        <taxon>Bacteria</taxon>
        <taxon>Pseudomonadati</taxon>
        <taxon>Pseudomonadota</taxon>
        <taxon>Alphaproteobacteria</taxon>
        <taxon>Hyphomicrobiales</taxon>
        <taxon>Phyllobacteriaceae</taxon>
        <taxon>Mesorhizobium</taxon>
    </lineage>
</organism>
<accession>A0AAU8CPG4</accession>
<dbReference type="PANTHER" id="PTHR30273:SF2">
    <property type="entry name" value="PROTEIN FECR"/>
    <property type="match status" value="1"/>
</dbReference>
<dbReference type="EMBL" id="CP159253">
    <property type="protein sequence ID" value="XCG48654.1"/>
    <property type="molecule type" value="Genomic_DNA"/>
</dbReference>